<evidence type="ECO:0000313" key="10">
    <source>
        <dbReference type="Proteomes" id="UP001202281"/>
    </source>
</evidence>
<evidence type="ECO:0000256" key="5">
    <source>
        <dbReference type="ARBA" id="ARBA00023163"/>
    </source>
</evidence>
<name>A0ABT0BT32_9SPHN</name>
<evidence type="ECO:0000259" key="8">
    <source>
        <dbReference type="PROSITE" id="PS51755"/>
    </source>
</evidence>
<keyword evidence="10" id="KW-1185">Reference proteome</keyword>
<organism evidence="9 10">
    <name type="scientific">Novosphingobium beihaiensis</name>
    <dbReference type="NCBI Taxonomy" id="2930389"/>
    <lineage>
        <taxon>Bacteria</taxon>
        <taxon>Pseudomonadati</taxon>
        <taxon>Pseudomonadota</taxon>
        <taxon>Alphaproteobacteria</taxon>
        <taxon>Sphingomonadales</taxon>
        <taxon>Sphingomonadaceae</taxon>
        <taxon>Novosphingobium</taxon>
    </lineage>
</organism>
<gene>
    <name evidence="9" type="ORF">MTR66_14525</name>
</gene>
<evidence type="ECO:0000256" key="1">
    <source>
        <dbReference type="ARBA" id="ARBA00022553"/>
    </source>
</evidence>
<sequence>MGASNQRGGDSFQFCWLGAGPLPSTIDLRRDGWVLDEDSSPSPDCVGIIDAGNLDSVAWMRVLSAYPKEARRCILVTGVKRASERAMLLQHGFADVVSDTVVLEELGARASRIFDFSHWLPRQRHFGSLRLDLLAREAHAGTKPLNLNPREFALLWRLADSPNCPVSKQTLIHDVWHMGFVPETNSIAVHMSRLRRKLAIGGLQGVIETAQEGGYCLRIASDKHSAKQEQAATRFSPQGTGKTPSWMSLPV</sequence>
<dbReference type="EMBL" id="JALHLG010000023">
    <property type="protein sequence ID" value="MCJ2188028.1"/>
    <property type="molecule type" value="Genomic_DNA"/>
</dbReference>
<dbReference type="SMART" id="SM00862">
    <property type="entry name" value="Trans_reg_C"/>
    <property type="match status" value="1"/>
</dbReference>
<feature type="domain" description="OmpR/PhoB-type" evidence="8">
    <location>
        <begin position="121"/>
        <end position="219"/>
    </location>
</feature>
<evidence type="ECO:0000256" key="2">
    <source>
        <dbReference type="ARBA" id="ARBA00023012"/>
    </source>
</evidence>
<dbReference type="PANTHER" id="PTHR48111">
    <property type="entry name" value="REGULATOR OF RPOS"/>
    <property type="match status" value="1"/>
</dbReference>
<dbReference type="Proteomes" id="UP001202281">
    <property type="component" value="Unassembled WGS sequence"/>
</dbReference>
<keyword evidence="2" id="KW-0902">Two-component regulatory system</keyword>
<keyword evidence="5" id="KW-0804">Transcription</keyword>
<dbReference type="Pfam" id="PF00486">
    <property type="entry name" value="Trans_reg_C"/>
    <property type="match status" value="1"/>
</dbReference>
<keyword evidence="3" id="KW-0805">Transcription regulation</keyword>
<dbReference type="RefSeq" id="WP_243922282.1">
    <property type="nucleotide sequence ID" value="NZ_JALHLG010000023.1"/>
</dbReference>
<proteinExistence type="predicted"/>
<evidence type="ECO:0000256" key="4">
    <source>
        <dbReference type="ARBA" id="ARBA00023125"/>
    </source>
</evidence>
<dbReference type="PROSITE" id="PS51755">
    <property type="entry name" value="OMPR_PHOB"/>
    <property type="match status" value="1"/>
</dbReference>
<dbReference type="Gene3D" id="1.10.10.10">
    <property type="entry name" value="Winged helix-like DNA-binding domain superfamily/Winged helix DNA-binding domain"/>
    <property type="match status" value="1"/>
</dbReference>
<keyword evidence="1" id="KW-0597">Phosphoprotein</keyword>
<dbReference type="InterPro" id="IPR036388">
    <property type="entry name" value="WH-like_DNA-bd_sf"/>
</dbReference>
<protein>
    <submittedName>
        <fullName evidence="9">Response regulator transcription factor</fullName>
    </submittedName>
</protein>
<keyword evidence="4 6" id="KW-0238">DNA-binding</keyword>
<dbReference type="InterPro" id="IPR016032">
    <property type="entry name" value="Sig_transdc_resp-reg_C-effctor"/>
</dbReference>
<accession>A0ABT0BT32</accession>
<evidence type="ECO:0000256" key="6">
    <source>
        <dbReference type="PROSITE-ProRule" id="PRU01091"/>
    </source>
</evidence>
<feature type="region of interest" description="Disordered" evidence="7">
    <location>
        <begin position="232"/>
        <end position="251"/>
    </location>
</feature>
<dbReference type="CDD" id="cd00383">
    <property type="entry name" value="trans_reg_C"/>
    <property type="match status" value="1"/>
</dbReference>
<evidence type="ECO:0000256" key="3">
    <source>
        <dbReference type="ARBA" id="ARBA00023015"/>
    </source>
</evidence>
<comment type="caution">
    <text evidence="9">The sequence shown here is derived from an EMBL/GenBank/DDBJ whole genome shotgun (WGS) entry which is preliminary data.</text>
</comment>
<dbReference type="InterPro" id="IPR001867">
    <property type="entry name" value="OmpR/PhoB-type_DNA-bd"/>
</dbReference>
<reference evidence="9 10" key="1">
    <citation type="submission" date="2022-04" db="EMBL/GenBank/DDBJ databases">
        <title>Identification of a novel bacterium isolated from mangrove sediments.</title>
        <authorList>
            <person name="Pan X."/>
        </authorList>
    </citation>
    <scope>NUCLEOTIDE SEQUENCE [LARGE SCALE GENOMIC DNA]</scope>
    <source>
        <strain evidence="9 10">B2638</strain>
    </source>
</reference>
<feature type="DNA-binding region" description="OmpR/PhoB-type" evidence="6">
    <location>
        <begin position="121"/>
        <end position="219"/>
    </location>
</feature>
<dbReference type="InterPro" id="IPR039420">
    <property type="entry name" value="WalR-like"/>
</dbReference>
<dbReference type="PANTHER" id="PTHR48111:SF1">
    <property type="entry name" value="TWO-COMPONENT RESPONSE REGULATOR ORR33"/>
    <property type="match status" value="1"/>
</dbReference>
<evidence type="ECO:0000256" key="7">
    <source>
        <dbReference type="SAM" id="MobiDB-lite"/>
    </source>
</evidence>
<evidence type="ECO:0000313" key="9">
    <source>
        <dbReference type="EMBL" id="MCJ2188028.1"/>
    </source>
</evidence>
<dbReference type="SUPFAM" id="SSF46894">
    <property type="entry name" value="C-terminal effector domain of the bipartite response regulators"/>
    <property type="match status" value="1"/>
</dbReference>